<evidence type="ECO:0000313" key="1">
    <source>
        <dbReference type="EMBL" id="BAC84175.1"/>
    </source>
</evidence>
<reference evidence="3" key="3">
    <citation type="journal article" date="2005" name="Nature">
        <title>The map-based sequence of the rice genome.</title>
        <authorList>
            <consortium name="International rice genome sequencing project (IRGSP)"/>
            <person name="Matsumoto T."/>
            <person name="Wu J."/>
            <person name="Kanamori H."/>
            <person name="Katayose Y."/>
            <person name="Fujisawa M."/>
            <person name="Namiki N."/>
            <person name="Mizuno H."/>
            <person name="Yamamoto K."/>
            <person name="Antonio B.A."/>
            <person name="Baba T."/>
            <person name="Sakata K."/>
            <person name="Nagamura Y."/>
            <person name="Aoki H."/>
            <person name="Arikawa K."/>
            <person name="Arita K."/>
            <person name="Bito T."/>
            <person name="Chiden Y."/>
            <person name="Fujitsuka N."/>
            <person name="Fukunaka R."/>
            <person name="Hamada M."/>
            <person name="Harada C."/>
            <person name="Hayashi A."/>
            <person name="Hijishita S."/>
            <person name="Honda M."/>
            <person name="Hosokawa S."/>
            <person name="Ichikawa Y."/>
            <person name="Idonuma A."/>
            <person name="Iijima M."/>
            <person name="Ikeda M."/>
            <person name="Ikeno M."/>
            <person name="Ito K."/>
            <person name="Ito S."/>
            <person name="Ito T."/>
            <person name="Ito Y."/>
            <person name="Ito Y."/>
            <person name="Iwabuchi A."/>
            <person name="Kamiya K."/>
            <person name="Karasawa W."/>
            <person name="Kurita K."/>
            <person name="Katagiri S."/>
            <person name="Kikuta A."/>
            <person name="Kobayashi H."/>
            <person name="Kobayashi N."/>
            <person name="Machita K."/>
            <person name="Maehara T."/>
            <person name="Masukawa M."/>
            <person name="Mizubayashi T."/>
            <person name="Mukai Y."/>
            <person name="Nagasaki H."/>
            <person name="Nagata Y."/>
            <person name="Naito S."/>
            <person name="Nakashima M."/>
            <person name="Nakama Y."/>
            <person name="Nakamichi Y."/>
            <person name="Nakamura M."/>
            <person name="Meguro A."/>
            <person name="Negishi M."/>
            <person name="Ohta I."/>
            <person name="Ohta T."/>
            <person name="Okamoto M."/>
            <person name="Ono N."/>
            <person name="Saji S."/>
            <person name="Sakaguchi M."/>
            <person name="Sakai K."/>
            <person name="Shibata M."/>
            <person name="Shimokawa T."/>
            <person name="Song J."/>
            <person name="Takazaki Y."/>
            <person name="Terasawa K."/>
            <person name="Tsugane M."/>
            <person name="Tsuji K."/>
            <person name="Ueda S."/>
            <person name="Waki K."/>
            <person name="Yamagata H."/>
            <person name="Yamamoto M."/>
            <person name="Yamamoto S."/>
            <person name="Yamane H."/>
            <person name="Yoshiki S."/>
            <person name="Yoshihara R."/>
            <person name="Yukawa K."/>
            <person name="Zhong H."/>
            <person name="Yano M."/>
            <person name="Yuan Q."/>
            <person name="Ouyang S."/>
            <person name="Liu J."/>
            <person name="Jones K.M."/>
            <person name="Gansberger K."/>
            <person name="Moffat K."/>
            <person name="Hill J."/>
            <person name="Bera J."/>
            <person name="Fadrosh D."/>
            <person name="Jin S."/>
            <person name="Johri S."/>
            <person name="Kim M."/>
            <person name="Overton L."/>
            <person name="Reardon M."/>
            <person name="Tsitrin T."/>
            <person name="Vuong H."/>
            <person name="Weaver B."/>
            <person name="Ciecko A."/>
            <person name="Tallon L."/>
            <person name="Jackson J."/>
            <person name="Pai G."/>
            <person name="Aken S.V."/>
            <person name="Utterback T."/>
            <person name="Reidmuller S."/>
            <person name="Feldblyum T."/>
            <person name="Hsiao J."/>
            <person name="Zismann V."/>
            <person name="Iobst S."/>
            <person name="de Vazeille A.R."/>
            <person name="Buell C.R."/>
            <person name="Ying K."/>
            <person name="Li Y."/>
            <person name="Lu T."/>
            <person name="Huang Y."/>
            <person name="Zhao Q."/>
            <person name="Feng Q."/>
            <person name="Zhang L."/>
            <person name="Zhu J."/>
            <person name="Weng Q."/>
            <person name="Mu J."/>
            <person name="Lu Y."/>
            <person name="Fan D."/>
            <person name="Liu Y."/>
            <person name="Guan J."/>
            <person name="Zhang Y."/>
            <person name="Yu S."/>
            <person name="Liu X."/>
            <person name="Zhang Y."/>
            <person name="Hong G."/>
            <person name="Han B."/>
            <person name="Choisne N."/>
            <person name="Demange N."/>
            <person name="Orjeda G."/>
            <person name="Samain S."/>
            <person name="Cattolico L."/>
            <person name="Pelletier E."/>
            <person name="Couloux A."/>
            <person name="Segurens B."/>
            <person name="Wincker P."/>
            <person name="D'Hont A."/>
            <person name="Scarpelli C."/>
            <person name="Weissenbach J."/>
            <person name="Salanoubat M."/>
            <person name="Quetier F."/>
            <person name="Yu Y."/>
            <person name="Kim H.R."/>
            <person name="Rambo T."/>
            <person name="Currie J."/>
            <person name="Collura K."/>
            <person name="Luo M."/>
            <person name="Yang T."/>
            <person name="Ammiraju J.S.S."/>
            <person name="Engler F."/>
            <person name="Soderlund C."/>
            <person name="Wing R.A."/>
            <person name="Palmer L.E."/>
            <person name="de la Bastide M."/>
            <person name="Spiegel L."/>
            <person name="Nascimento L."/>
            <person name="Zutavern T."/>
            <person name="O'Shaughnessy A."/>
            <person name="Dike S."/>
            <person name="Dedhia N."/>
            <person name="Preston R."/>
            <person name="Balija V."/>
            <person name="McCombie W.R."/>
            <person name="Chow T."/>
            <person name="Chen H."/>
            <person name="Chung M."/>
            <person name="Chen C."/>
            <person name="Shaw J."/>
            <person name="Wu H."/>
            <person name="Hsiao K."/>
            <person name="Chao Y."/>
            <person name="Chu M."/>
            <person name="Cheng C."/>
            <person name="Hour A."/>
            <person name="Lee P."/>
            <person name="Lin S."/>
            <person name="Lin Y."/>
            <person name="Liou J."/>
            <person name="Liu S."/>
            <person name="Hsing Y."/>
            <person name="Raghuvanshi S."/>
            <person name="Mohanty A."/>
            <person name="Bharti A.K."/>
            <person name="Gaur A."/>
            <person name="Gupta V."/>
            <person name="Kumar D."/>
            <person name="Ravi V."/>
            <person name="Vij S."/>
            <person name="Kapur A."/>
            <person name="Khurana P."/>
            <person name="Khurana P."/>
            <person name="Khurana J.P."/>
            <person name="Tyagi A.K."/>
            <person name="Gaikwad K."/>
            <person name="Singh A."/>
            <person name="Dalal V."/>
            <person name="Srivastava S."/>
            <person name="Dixit A."/>
            <person name="Pal A.K."/>
            <person name="Ghazi I.A."/>
            <person name="Yadav M."/>
            <person name="Pandit A."/>
            <person name="Bhargava A."/>
            <person name="Sureshbabu K."/>
            <person name="Batra K."/>
            <person name="Sharma T.R."/>
            <person name="Mohapatra T."/>
            <person name="Singh N.K."/>
            <person name="Messing J."/>
            <person name="Nelson A.B."/>
            <person name="Fuks G."/>
            <person name="Kavchok S."/>
            <person name="Keizer G."/>
            <person name="Linton E."/>
            <person name="Llaca V."/>
            <person name="Song R."/>
            <person name="Tanyolac B."/>
            <person name="Young S."/>
            <person name="Ho-Il K."/>
            <person name="Hahn J.H."/>
            <person name="Sangsakoo G."/>
            <person name="Vanavichit A."/>
            <person name="de Mattos Luiz.A.T."/>
            <person name="Zimmer P.D."/>
            <person name="Malone G."/>
            <person name="Dellagostin O."/>
            <person name="de Oliveira A.C."/>
            <person name="Bevan M."/>
            <person name="Bancroft I."/>
            <person name="Minx P."/>
            <person name="Cordum H."/>
            <person name="Wilson R."/>
            <person name="Cheng Z."/>
            <person name="Jin W."/>
            <person name="Jiang J."/>
            <person name="Leong S.A."/>
            <person name="Iwama H."/>
            <person name="Gojobori T."/>
            <person name="Itoh T."/>
            <person name="Niimura Y."/>
            <person name="Fujii Y."/>
            <person name="Habara T."/>
            <person name="Sakai H."/>
            <person name="Sato Y."/>
            <person name="Wilson G."/>
            <person name="Kumar K."/>
            <person name="McCouch S."/>
            <person name="Juretic N."/>
            <person name="Hoen D."/>
            <person name="Wright S."/>
            <person name="Bruskiewich R."/>
            <person name="Bureau T."/>
            <person name="Miyao A."/>
            <person name="Hirochika H."/>
            <person name="Nishikawa T."/>
            <person name="Kadowaki K."/>
            <person name="Sugiura M."/>
            <person name="Burr B."/>
            <person name="Sasaki T."/>
        </authorList>
    </citation>
    <scope>NUCLEOTIDE SEQUENCE [LARGE SCALE GENOMIC DNA]</scope>
    <source>
        <strain evidence="3">cv. Nipponbare</strain>
    </source>
</reference>
<dbReference type="EMBL" id="AP005257">
    <property type="protein sequence ID" value="BAC84175.1"/>
    <property type="molecule type" value="Genomic_DNA"/>
</dbReference>
<gene>
    <name evidence="1" type="ORF">P0417F02.3</name>
    <name evidence="2" type="ORF">P0589E08.22</name>
</gene>
<reference evidence="3" key="4">
    <citation type="journal article" date="2008" name="Nucleic Acids Res.">
        <title>The rice annotation project database (RAP-DB): 2008 update.</title>
        <authorList>
            <consortium name="The rice annotation project (RAP)"/>
        </authorList>
    </citation>
    <scope>GENOME REANNOTATION</scope>
    <source>
        <strain evidence="3">cv. Nipponbare</strain>
    </source>
</reference>
<name>Q6Z393_ORYSJ</name>
<sequence>MICQTASSVSNGERKKEQNSEQIQWFKLSGDSEAYCMLPLQINMVQETKIFVWLEVDLNTSNQK</sequence>
<organism evidence="1 3">
    <name type="scientific">Oryza sativa subsp. japonica</name>
    <name type="common">Rice</name>
    <dbReference type="NCBI Taxonomy" id="39947"/>
    <lineage>
        <taxon>Eukaryota</taxon>
        <taxon>Viridiplantae</taxon>
        <taxon>Streptophyta</taxon>
        <taxon>Embryophyta</taxon>
        <taxon>Tracheophyta</taxon>
        <taxon>Spermatophyta</taxon>
        <taxon>Magnoliopsida</taxon>
        <taxon>Liliopsida</taxon>
        <taxon>Poales</taxon>
        <taxon>Poaceae</taxon>
        <taxon>BOP clade</taxon>
        <taxon>Oryzoideae</taxon>
        <taxon>Oryzeae</taxon>
        <taxon>Oryzinae</taxon>
        <taxon>Oryza</taxon>
        <taxon>Oryza sativa</taxon>
    </lineage>
</organism>
<evidence type="ECO:0000313" key="2">
    <source>
        <dbReference type="EMBL" id="BAD30691.1"/>
    </source>
</evidence>
<dbReference type="AlphaFoldDB" id="Q6Z393"/>
<accession>Q6Z393</accession>
<protein>
    <submittedName>
        <fullName evidence="1">Uncharacterized protein</fullName>
    </submittedName>
</protein>
<reference evidence="1" key="2">
    <citation type="submission" date="2002-05" db="EMBL/GenBank/DDBJ databases">
        <title>Oryza sativa nipponbare(GA3) genomic DNA, chromosome 7, PAC clone:P0417F02.</title>
        <authorList>
            <person name="Sasaki T."/>
            <person name="Matsumoto T."/>
            <person name="Katayose Y."/>
        </authorList>
    </citation>
    <scope>NUCLEOTIDE SEQUENCE</scope>
</reference>
<dbReference type="Proteomes" id="UP000000763">
    <property type="component" value="Chromosome 7"/>
</dbReference>
<dbReference type="EMBL" id="AP004379">
    <property type="protein sequence ID" value="BAD30691.1"/>
    <property type="molecule type" value="Genomic_DNA"/>
</dbReference>
<evidence type="ECO:0000313" key="3">
    <source>
        <dbReference type="Proteomes" id="UP000000763"/>
    </source>
</evidence>
<reference evidence="2" key="1">
    <citation type="submission" date="2001-11" db="EMBL/GenBank/DDBJ databases">
        <title>Oryza sativa nipponbare(GA3) genomic DNA, chromosome 7, PAC clone:P0589E08.</title>
        <authorList>
            <person name="Sasaki T."/>
            <person name="Matsumoto T."/>
            <person name="Yamamoto K."/>
        </authorList>
    </citation>
    <scope>NUCLEOTIDE SEQUENCE</scope>
</reference>
<proteinExistence type="predicted"/>